<gene>
    <name evidence="3" type="ORF">D5018_01530</name>
</gene>
<dbReference type="SUPFAM" id="SSF46565">
    <property type="entry name" value="Chaperone J-domain"/>
    <property type="match status" value="1"/>
</dbReference>
<comment type="caution">
    <text evidence="3">The sequence shown here is derived from an EMBL/GenBank/DDBJ whole genome shotgun (WGS) entry which is preliminary data.</text>
</comment>
<dbReference type="Proteomes" id="UP000281474">
    <property type="component" value="Unassembled WGS sequence"/>
</dbReference>
<dbReference type="InterPro" id="IPR036869">
    <property type="entry name" value="J_dom_sf"/>
</dbReference>
<dbReference type="AlphaFoldDB" id="A0A3L8Q2W8"/>
<evidence type="ECO:0008006" key="5">
    <source>
        <dbReference type="Google" id="ProtNLM"/>
    </source>
</evidence>
<name>A0A3L8Q2W8_9GAMM</name>
<keyword evidence="1" id="KW-0143">Chaperone</keyword>
<evidence type="ECO:0000256" key="1">
    <source>
        <dbReference type="ARBA" id="ARBA00023186"/>
    </source>
</evidence>
<reference evidence="3 4" key="1">
    <citation type="submission" date="2018-09" db="EMBL/GenBank/DDBJ databases">
        <title>Phylogeny of the Shewanellaceae, and recommendation for two new genera, Pseudoshewanella and Parashewanella.</title>
        <authorList>
            <person name="Wang G."/>
        </authorList>
    </citation>
    <scope>NUCLEOTIDE SEQUENCE [LARGE SCALE GENOMIC DNA]</scope>
    <source>
        <strain evidence="3 4">C51</strain>
    </source>
</reference>
<evidence type="ECO:0000313" key="4">
    <source>
        <dbReference type="Proteomes" id="UP000281474"/>
    </source>
</evidence>
<keyword evidence="2" id="KW-0175">Coiled coil</keyword>
<evidence type="ECO:0000256" key="2">
    <source>
        <dbReference type="SAM" id="Coils"/>
    </source>
</evidence>
<feature type="coiled-coil region" evidence="2">
    <location>
        <begin position="57"/>
        <end position="84"/>
    </location>
</feature>
<protein>
    <recommendedName>
        <fullName evidence="5">J domain-containing protein</fullName>
    </recommendedName>
</protein>
<accession>A0A3L8Q2W8</accession>
<evidence type="ECO:0000313" key="3">
    <source>
        <dbReference type="EMBL" id="RLV61398.1"/>
    </source>
</evidence>
<sequence>MTESLLNLNSNDVNCYNLLKVMITKLILRSLKISMTYFLMTQLCVSDISPASKNKKNNSRLSKLIELQKKIERLEQRNKSKLVKIEKFYLEAKAIIESAEESMCRAVYQQTEKLLSFTSRKSIKGQKREALLNWIEDEIENIEANPFNKTSTQALRQAWMAAQYTELKALKEVDDELIDEFRQMLSSVFEMDIEHDDNELKAVLMQPELVSDFMNALLQEKLASDEKMEEEGISEEHADIDDNVETMFFDDEFTQEAETIKRPVDADHVLKHSDLNKLYKKLATLLHPDKEKDGTQKLQKHELMQQLSKAKKENDIHQLLMMAQQWLPNFELNLSKPALDAMIESLKQKVEWLEEEYHDLDRPSTPQTMVWFRFSESNTKKGIANLKLHASDLVKRINELEKQTQSYTTVKVMNKVLGQRLQPRRWQHDDFDERLFEEIFGH</sequence>
<organism evidence="3 4">
    <name type="scientific">Parashewanella curva</name>
    <dbReference type="NCBI Taxonomy" id="2338552"/>
    <lineage>
        <taxon>Bacteria</taxon>
        <taxon>Pseudomonadati</taxon>
        <taxon>Pseudomonadota</taxon>
        <taxon>Gammaproteobacteria</taxon>
        <taxon>Alteromonadales</taxon>
        <taxon>Shewanellaceae</taxon>
        <taxon>Parashewanella</taxon>
    </lineage>
</organism>
<dbReference type="EMBL" id="QZEI01000003">
    <property type="protein sequence ID" value="RLV61398.1"/>
    <property type="molecule type" value="Genomic_DNA"/>
</dbReference>
<keyword evidence="4" id="KW-1185">Reference proteome</keyword>
<proteinExistence type="predicted"/>